<evidence type="ECO:0000313" key="2">
    <source>
        <dbReference type="Proteomes" id="UP000294065"/>
    </source>
</evidence>
<accession>A0AAE8KHY0</accession>
<evidence type="ECO:0000313" key="1">
    <source>
        <dbReference type="EMBL" id="RZH32835.1"/>
    </source>
</evidence>
<reference evidence="1 2" key="1">
    <citation type="submission" date="2019-02" db="EMBL/GenBank/DDBJ databases">
        <title>The Batch Genome Submission of Acinetobacter spp. strains.</title>
        <authorList>
            <person name="Qin J."/>
            <person name="Hu Y."/>
            <person name="Ye H."/>
            <person name="Wei L."/>
            <person name="Feng Y."/>
            <person name="Zong Z."/>
        </authorList>
    </citation>
    <scope>NUCLEOTIDE SEQUENCE [LARGE SCALE GENOMIC DNA]</scope>
    <source>
        <strain evidence="1 2">WCHAP100012</strain>
    </source>
</reference>
<dbReference type="RefSeq" id="WP_086400051.1">
    <property type="nucleotide sequence ID" value="NZ_CP040903.1"/>
</dbReference>
<dbReference type="Proteomes" id="UP000294065">
    <property type="component" value="Unassembled WGS sequence"/>
</dbReference>
<dbReference type="InterPro" id="IPR038223">
    <property type="entry name" value="DMP12_sf"/>
</dbReference>
<gene>
    <name evidence="1" type="ORF">EXD98_06510</name>
</gene>
<comment type="caution">
    <text evidence="1">The sequence shown here is derived from an EMBL/GenBank/DDBJ whole genome shotgun (WGS) entry which is preliminary data.</text>
</comment>
<dbReference type="EMBL" id="SGTH01000001">
    <property type="protein sequence ID" value="RZH32835.1"/>
    <property type="molecule type" value="Genomic_DNA"/>
</dbReference>
<protein>
    <submittedName>
        <fullName evidence="1">Uncharacterized protein</fullName>
    </submittedName>
</protein>
<dbReference type="AlphaFoldDB" id="A0AAE8KHY0"/>
<proteinExistence type="predicted"/>
<name>A0AAE8KHY0_ACIPI</name>
<dbReference type="Gene3D" id="3.40.1760.20">
    <property type="match status" value="1"/>
</dbReference>
<sequence>MICLIVPHDQEAVKKHDYGKDDPNTMTIVPLEEDKINSLWDIGYFDELNNKFGLMISTGEDEKITGQEVLKDVLSTTNQYISDYPDIEYLFILKSLLEMALEKETELNIYI</sequence>
<organism evidence="1 2">
    <name type="scientific">Acinetobacter pittii</name>
    <name type="common">Acinetobacter genomosp. 3</name>
    <dbReference type="NCBI Taxonomy" id="48296"/>
    <lineage>
        <taxon>Bacteria</taxon>
        <taxon>Pseudomonadati</taxon>
        <taxon>Pseudomonadota</taxon>
        <taxon>Gammaproteobacteria</taxon>
        <taxon>Moraxellales</taxon>
        <taxon>Moraxellaceae</taxon>
        <taxon>Acinetobacter</taxon>
        <taxon>Acinetobacter calcoaceticus/baumannii complex</taxon>
    </lineage>
</organism>